<reference evidence="2" key="1">
    <citation type="submission" date="2023-04" db="EMBL/GenBank/DDBJ databases">
        <title>Black Yeasts Isolated from many extreme environments.</title>
        <authorList>
            <person name="Coleine C."/>
            <person name="Stajich J.E."/>
            <person name="Selbmann L."/>
        </authorList>
    </citation>
    <scope>NUCLEOTIDE SEQUENCE</scope>
    <source>
        <strain evidence="2">CCFEE 5312</strain>
    </source>
</reference>
<feature type="region of interest" description="Disordered" evidence="1">
    <location>
        <begin position="253"/>
        <end position="315"/>
    </location>
</feature>
<comment type="caution">
    <text evidence="2">The sequence shown here is derived from an EMBL/GenBank/DDBJ whole genome shotgun (WGS) entry which is preliminary data.</text>
</comment>
<dbReference type="Proteomes" id="UP001271007">
    <property type="component" value="Unassembled WGS sequence"/>
</dbReference>
<sequence>MARPGAWNAEREECVLNTSLPPLLTLPSRTICIALRPPGLPVWRKDVPTFNSIMITREYTSVVPALRSLLLLLPPALCHMQMSYPYPLHSSFNPANNYENIDYSMTSPLLADGSNFPCKGYQNDRPVQPTESYAAGQTYDMTLAGSATHLGGSCQISLSYDNGATFRVIKSMIGGCPLESSYNFTIPSYAPAGTALLAWTWQNFEGNREFYMNCAEVDISSTATKRRRRRQASSFDQLPYLWKANLAGVNDCTTSESENPVYPNPGPDVVYADGASSADPPTPGECDATTPYGQTYQDLGDTGQPQVSAPDAGSPYVMSTTSSAALPSTTPFSSMTGYGVSKLAFNVKAISPVMAASQSYTTTTVTVDCPDTVTITIYPSAQSTATTTITPRPSYYTTAMASACTGTSASCPCANGYQCSELSPCTSDNDATDELKSSVHKTHPIKLMAAEHKDRDH</sequence>
<proteinExistence type="predicted"/>
<dbReference type="AlphaFoldDB" id="A0AAJ0GF76"/>
<feature type="compositionally biased region" description="Polar residues" evidence="1">
    <location>
        <begin position="291"/>
        <end position="307"/>
    </location>
</feature>
<dbReference type="PANTHER" id="PTHR36182">
    <property type="entry name" value="PROTEIN, PUTATIVE (AFU_ORTHOLOGUE AFUA_6G10930)-RELATED"/>
    <property type="match status" value="1"/>
</dbReference>
<evidence type="ECO:0008006" key="4">
    <source>
        <dbReference type="Google" id="ProtNLM"/>
    </source>
</evidence>
<organism evidence="2 3">
    <name type="scientific">Extremus antarcticus</name>
    <dbReference type="NCBI Taxonomy" id="702011"/>
    <lineage>
        <taxon>Eukaryota</taxon>
        <taxon>Fungi</taxon>
        <taxon>Dikarya</taxon>
        <taxon>Ascomycota</taxon>
        <taxon>Pezizomycotina</taxon>
        <taxon>Dothideomycetes</taxon>
        <taxon>Dothideomycetidae</taxon>
        <taxon>Mycosphaerellales</taxon>
        <taxon>Extremaceae</taxon>
        <taxon>Extremus</taxon>
    </lineage>
</organism>
<evidence type="ECO:0000256" key="1">
    <source>
        <dbReference type="SAM" id="MobiDB-lite"/>
    </source>
</evidence>
<dbReference type="Gene3D" id="2.70.50.70">
    <property type="match status" value="1"/>
</dbReference>
<dbReference type="EMBL" id="JAWDJX010000006">
    <property type="protein sequence ID" value="KAK3056372.1"/>
    <property type="molecule type" value="Genomic_DNA"/>
</dbReference>
<keyword evidence="3" id="KW-1185">Reference proteome</keyword>
<protein>
    <recommendedName>
        <fullName evidence="4">Lytic polysaccharide monooxygenase</fullName>
    </recommendedName>
</protein>
<evidence type="ECO:0000313" key="3">
    <source>
        <dbReference type="Proteomes" id="UP001271007"/>
    </source>
</evidence>
<name>A0AAJ0GF76_9PEZI</name>
<gene>
    <name evidence="2" type="ORF">LTR09_002879</name>
</gene>
<accession>A0AAJ0GF76</accession>
<evidence type="ECO:0000313" key="2">
    <source>
        <dbReference type="EMBL" id="KAK3056372.1"/>
    </source>
</evidence>
<dbReference type="PANTHER" id="PTHR36182:SF1">
    <property type="entry name" value="PROTEIN, PUTATIVE (AFU_ORTHOLOGUE AFUA_6G10930)-RELATED"/>
    <property type="match status" value="1"/>
</dbReference>